<keyword evidence="1" id="KW-0472">Membrane</keyword>
<dbReference type="InterPro" id="IPR000595">
    <property type="entry name" value="cNMP-bd_dom"/>
</dbReference>
<gene>
    <name evidence="4" type="primary">LOC107070983</name>
</gene>
<dbReference type="PROSITE" id="PS50042">
    <property type="entry name" value="CNMP_BINDING_3"/>
    <property type="match status" value="1"/>
</dbReference>
<dbReference type="PANTHER" id="PTHR45689">
    <property type="entry name" value="I[[H]] CHANNEL, ISOFORM E"/>
    <property type="match status" value="1"/>
</dbReference>
<keyword evidence="1" id="KW-1133">Transmembrane helix</keyword>
<feature type="transmembrane region" description="Helical" evidence="1">
    <location>
        <begin position="203"/>
        <end position="220"/>
    </location>
</feature>
<dbReference type="InterPro" id="IPR014710">
    <property type="entry name" value="RmlC-like_jellyroll"/>
</dbReference>
<dbReference type="SMART" id="SM00100">
    <property type="entry name" value="cNMP"/>
    <property type="match status" value="1"/>
</dbReference>
<evidence type="ECO:0000313" key="4">
    <source>
        <dbReference type="RefSeq" id="XP_015185061.1"/>
    </source>
</evidence>
<dbReference type="InterPro" id="IPR018488">
    <property type="entry name" value="cNMP-bd_CS"/>
</dbReference>
<dbReference type="PANTHER" id="PTHR45689:SF14">
    <property type="entry name" value="CYCLIC NUCLEOTIDE-GATED CATION CHANNEL SUBUNIT A-LIKE PROTEIN"/>
    <property type="match status" value="1"/>
</dbReference>
<feature type="transmembrane region" description="Helical" evidence="1">
    <location>
        <begin position="83"/>
        <end position="109"/>
    </location>
</feature>
<evidence type="ECO:0000259" key="2">
    <source>
        <dbReference type="PROSITE" id="PS50042"/>
    </source>
</evidence>
<dbReference type="InterPro" id="IPR018490">
    <property type="entry name" value="cNMP-bd_dom_sf"/>
</dbReference>
<evidence type="ECO:0000313" key="3">
    <source>
        <dbReference type="Proteomes" id="UP000694924"/>
    </source>
</evidence>
<dbReference type="Gene3D" id="2.60.120.10">
    <property type="entry name" value="Jelly Rolls"/>
    <property type="match status" value="1"/>
</dbReference>
<proteinExistence type="predicted"/>
<dbReference type="Gene3D" id="1.10.287.630">
    <property type="entry name" value="Helix hairpin bin"/>
    <property type="match status" value="1"/>
</dbReference>
<name>A0ABM1IXX4_POLDO</name>
<feature type="domain" description="Cyclic nucleotide-binding" evidence="2">
    <location>
        <begin position="412"/>
        <end position="510"/>
    </location>
</feature>
<dbReference type="SUPFAM" id="SSF51206">
    <property type="entry name" value="cAMP-binding domain-like"/>
    <property type="match status" value="1"/>
</dbReference>
<dbReference type="GeneID" id="107070983"/>
<dbReference type="RefSeq" id="XP_015185061.1">
    <property type="nucleotide sequence ID" value="XM_015329575.1"/>
</dbReference>
<reference evidence="4" key="1">
    <citation type="submission" date="2025-08" db="UniProtKB">
        <authorList>
            <consortium name="RefSeq"/>
        </authorList>
    </citation>
    <scope>IDENTIFICATION</scope>
    <source>
        <tissue evidence="4">Whole body</tissue>
    </source>
</reference>
<sequence length="566" mass="67071">MSDNDVPIGQGHVCELLTRIDDLDEMVSCWDFKRIWYKLISINKCTPRCMRYMDSMTAINVEKRRHFRLKYYWVIHPFSYFRLLWEIFMIVIYGIAFFTIPFMISFIIMDYELLRLDKINILIYVICWLDIICNCITGYYDKKNVQVELRLSKIIKRYSKGYLMVDILSSLPYDHITLLWRRLPGNDSYHIITLINILPLLKLTRYPTINCYIFWFYQYLRIENFSYQTTITLVLGFYLIIWFTCLCYILPILTLHFYNISLTECTDCWIAEIQKESIAVKFQHALFIVLENLLASGYGILSPKTDTDIVLNSLLMIFGRFVECYIIITLLQVKGFSEAAETKYNEIISHIEAFARQKQLPLQMKNRLLLCYGHRFKNSFFREKQILSKFSEQLRDEIAMQSCRRLVENVDIFRNLPLDVLKSIVRNLKFELYLQNDVIIRDGTHGDCMFFLCTGTVVVLTPTGKKICYLDDGAHFGEVALIVPNQKRVATVIAVDVCEVYRLDRKDFRKCVSIHSELFYTIERIATERIQRTMAVEEQHKIFLMRSNFAYCDTRKFKGKRKSNPK</sequence>
<keyword evidence="3" id="KW-1185">Reference proteome</keyword>
<dbReference type="SUPFAM" id="SSF81324">
    <property type="entry name" value="Voltage-gated potassium channels"/>
    <property type="match status" value="1"/>
</dbReference>
<organism evidence="3 4">
    <name type="scientific">Polistes dominula</name>
    <name type="common">European paper wasp</name>
    <name type="synonym">Vespa dominula</name>
    <dbReference type="NCBI Taxonomy" id="743375"/>
    <lineage>
        <taxon>Eukaryota</taxon>
        <taxon>Metazoa</taxon>
        <taxon>Ecdysozoa</taxon>
        <taxon>Arthropoda</taxon>
        <taxon>Hexapoda</taxon>
        <taxon>Insecta</taxon>
        <taxon>Pterygota</taxon>
        <taxon>Neoptera</taxon>
        <taxon>Endopterygota</taxon>
        <taxon>Hymenoptera</taxon>
        <taxon>Apocrita</taxon>
        <taxon>Aculeata</taxon>
        <taxon>Vespoidea</taxon>
        <taxon>Vespidae</taxon>
        <taxon>Polistinae</taxon>
        <taxon>Polistini</taxon>
        <taxon>Polistes</taxon>
    </lineage>
</organism>
<feature type="transmembrane region" description="Helical" evidence="1">
    <location>
        <begin position="232"/>
        <end position="258"/>
    </location>
</feature>
<dbReference type="Proteomes" id="UP000694924">
    <property type="component" value="Unplaced"/>
</dbReference>
<protein>
    <submittedName>
        <fullName evidence="4">Potassium/sodium hyperpolarization-activated cyclic nucleotide-gated channel 1-like</fullName>
    </submittedName>
</protein>
<dbReference type="CDD" id="cd00038">
    <property type="entry name" value="CAP_ED"/>
    <property type="match status" value="1"/>
</dbReference>
<keyword evidence="1" id="KW-0812">Transmembrane</keyword>
<accession>A0ABM1IXX4</accession>
<feature type="transmembrane region" description="Helical" evidence="1">
    <location>
        <begin position="121"/>
        <end position="140"/>
    </location>
</feature>
<evidence type="ECO:0000256" key="1">
    <source>
        <dbReference type="SAM" id="Phobius"/>
    </source>
</evidence>
<dbReference type="Pfam" id="PF00027">
    <property type="entry name" value="cNMP_binding"/>
    <property type="match status" value="1"/>
</dbReference>
<dbReference type="PROSITE" id="PS00888">
    <property type="entry name" value="CNMP_BINDING_1"/>
    <property type="match status" value="1"/>
</dbReference>
<dbReference type="InterPro" id="IPR051413">
    <property type="entry name" value="K/Na_HCN_channel"/>
</dbReference>